<dbReference type="OrthoDB" id="7042322at2759"/>
<accession>A0A0C2WTF1</accession>
<dbReference type="PRINTS" id="PR00753">
    <property type="entry name" value="ACCSYNTHASE"/>
</dbReference>
<evidence type="ECO:0000259" key="4">
    <source>
        <dbReference type="Pfam" id="PF00155"/>
    </source>
</evidence>
<keyword evidence="3" id="KW-0663">Pyridoxal phosphate</keyword>
<dbReference type="PANTHER" id="PTHR43795:SF32">
    <property type="entry name" value="AMINOTRANSFERASE GLII-RELATED"/>
    <property type="match status" value="1"/>
</dbReference>
<dbReference type="GO" id="GO:0006520">
    <property type="term" value="P:amino acid metabolic process"/>
    <property type="evidence" value="ECO:0007669"/>
    <property type="project" value="TreeGrafter"/>
</dbReference>
<dbReference type="InterPro" id="IPR015422">
    <property type="entry name" value="PyrdxlP-dep_Trfase_small"/>
</dbReference>
<dbReference type="SUPFAM" id="SSF53383">
    <property type="entry name" value="PLP-dependent transferases"/>
    <property type="match status" value="1"/>
</dbReference>
<dbReference type="HOGENOM" id="CLU_017584_1_2_1"/>
<dbReference type="GO" id="GO:0030170">
    <property type="term" value="F:pyridoxal phosphate binding"/>
    <property type="evidence" value="ECO:0007669"/>
    <property type="project" value="InterPro"/>
</dbReference>
<dbReference type="InterPro" id="IPR015421">
    <property type="entry name" value="PyrdxlP-dep_Trfase_major"/>
</dbReference>
<evidence type="ECO:0000256" key="3">
    <source>
        <dbReference type="ARBA" id="ARBA00022898"/>
    </source>
</evidence>
<dbReference type="PANTHER" id="PTHR43795">
    <property type="entry name" value="BIFUNCTIONAL ASPARTATE AMINOTRANSFERASE AND GLUTAMATE/ASPARTATE-PREPHENATE AMINOTRANSFERASE-RELATED"/>
    <property type="match status" value="1"/>
</dbReference>
<dbReference type="AlphaFoldDB" id="A0A0C2WTF1"/>
<feature type="domain" description="Aminotransferase class I/classII large" evidence="4">
    <location>
        <begin position="38"/>
        <end position="412"/>
    </location>
</feature>
<organism evidence="5 6">
    <name type="scientific">Amanita muscaria (strain Koide BX008)</name>
    <dbReference type="NCBI Taxonomy" id="946122"/>
    <lineage>
        <taxon>Eukaryota</taxon>
        <taxon>Fungi</taxon>
        <taxon>Dikarya</taxon>
        <taxon>Basidiomycota</taxon>
        <taxon>Agaricomycotina</taxon>
        <taxon>Agaricomycetes</taxon>
        <taxon>Agaricomycetidae</taxon>
        <taxon>Agaricales</taxon>
        <taxon>Pluteineae</taxon>
        <taxon>Amanitaceae</taxon>
        <taxon>Amanita</taxon>
    </lineage>
</organism>
<evidence type="ECO:0000256" key="1">
    <source>
        <dbReference type="ARBA" id="ARBA00022576"/>
    </source>
</evidence>
<evidence type="ECO:0000313" key="6">
    <source>
        <dbReference type="Proteomes" id="UP000054549"/>
    </source>
</evidence>
<keyword evidence="1" id="KW-0032">Aminotransferase</keyword>
<keyword evidence="2" id="KW-0808">Transferase</keyword>
<evidence type="ECO:0000313" key="5">
    <source>
        <dbReference type="EMBL" id="KIL59996.1"/>
    </source>
</evidence>
<dbReference type="Pfam" id="PF00155">
    <property type="entry name" value="Aminotran_1_2"/>
    <property type="match status" value="1"/>
</dbReference>
<protein>
    <recommendedName>
        <fullName evidence="4">Aminotransferase class I/classII large domain-containing protein</fullName>
    </recommendedName>
</protein>
<dbReference type="InterPro" id="IPR015424">
    <property type="entry name" value="PyrdxlP-dep_Trfase"/>
</dbReference>
<gene>
    <name evidence="5" type="ORF">M378DRAFT_14450</name>
</gene>
<proteinExistence type="predicted"/>
<sequence>MALSRRGQKTLPFLEDIGEYVEPPVYFPSLGRGPPTADVINLATAENWLLRDRLLPKFKAYISNSFTISDLSYVSGFGGAPALLQGLADFFNDNFHPITQVVPDQIVTAPGASHLLDSVLYDLCNEGTAVLIQTPYWPGFDEALTLRNRLVATHVNVPFDDLNTNFFGPGIVGAYQHALNTSTEPVQALIICNPHNPIGGCYPVETLEELLKFAQRNDLHVVVDELYGLSVFDTKDTFHSVLSIDLARLRVDPWRVHVVYSFSKDLNSSGIRLGVFVTQDNHTLRDAIAAQQQSKLSAFTSVAATQLLQDTLFLKDIVASNPGLLQSNFNVALSFLRFYFVPFILPTAGVFVFAKFLITGGTVEEEQALEKNFSDHGVRINGGTHLHSSIPGYFRLIFAVERETLINGLHRIEATLGWSGWTPPSQVAITASSS</sequence>
<dbReference type="Proteomes" id="UP000054549">
    <property type="component" value="Unassembled WGS sequence"/>
</dbReference>
<dbReference type="InterPro" id="IPR050478">
    <property type="entry name" value="Ethylene_sulfur-biosynth"/>
</dbReference>
<keyword evidence="6" id="KW-1185">Reference proteome</keyword>
<dbReference type="Gene3D" id="3.40.640.10">
    <property type="entry name" value="Type I PLP-dependent aspartate aminotransferase-like (Major domain)"/>
    <property type="match status" value="1"/>
</dbReference>
<dbReference type="EMBL" id="KN818306">
    <property type="protein sequence ID" value="KIL59996.1"/>
    <property type="molecule type" value="Genomic_DNA"/>
</dbReference>
<reference evidence="5 6" key="1">
    <citation type="submission" date="2014-04" db="EMBL/GenBank/DDBJ databases">
        <title>Evolutionary Origins and Diversification of the Mycorrhizal Mutualists.</title>
        <authorList>
            <consortium name="DOE Joint Genome Institute"/>
            <consortium name="Mycorrhizal Genomics Consortium"/>
            <person name="Kohler A."/>
            <person name="Kuo A."/>
            <person name="Nagy L.G."/>
            <person name="Floudas D."/>
            <person name="Copeland A."/>
            <person name="Barry K.W."/>
            <person name="Cichocki N."/>
            <person name="Veneault-Fourrey C."/>
            <person name="LaButti K."/>
            <person name="Lindquist E.A."/>
            <person name="Lipzen A."/>
            <person name="Lundell T."/>
            <person name="Morin E."/>
            <person name="Murat C."/>
            <person name="Riley R."/>
            <person name="Ohm R."/>
            <person name="Sun H."/>
            <person name="Tunlid A."/>
            <person name="Henrissat B."/>
            <person name="Grigoriev I.V."/>
            <person name="Hibbett D.S."/>
            <person name="Martin F."/>
        </authorList>
    </citation>
    <scope>NUCLEOTIDE SEQUENCE [LARGE SCALE GENOMIC DNA]</scope>
    <source>
        <strain evidence="5 6">Koide BX008</strain>
    </source>
</reference>
<dbReference type="GO" id="GO:0008483">
    <property type="term" value="F:transaminase activity"/>
    <property type="evidence" value="ECO:0007669"/>
    <property type="project" value="UniProtKB-KW"/>
</dbReference>
<dbReference type="InParanoid" id="A0A0C2WTF1"/>
<name>A0A0C2WTF1_AMAMK</name>
<dbReference type="InterPro" id="IPR004839">
    <property type="entry name" value="Aminotransferase_I/II_large"/>
</dbReference>
<dbReference type="CDD" id="cd00609">
    <property type="entry name" value="AAT_like"/>
    <property type="match status" value="1"/>
</dbReference>
<dbReference type="Gene3D" id="3.90.1150.10">
    <property type="entry name" value="Aspartate Aminotransferase, domain 1"/>
    <property type="match status" value="1"/>
</dbReference>
<dbReference type="STRING" id="946122.A0A0C2WTF1"/>
<evidence type="ECO:0000256" key="2">
    <source>
        <dbReference type="ARBA" id="ARBA00022679"/>
    </source>
</evidence>